<dbReference type="EMBL" id="QOCE01000045">
    <property type="protein sequence ID" value="RBW51634.1"/>
    <property type="molecule type" value="Genomic_DNA"/>
</dbReference>
<dbReference type="OrthoDB" id="272779at2"/>
<protein>
    <submittedName>
        <fullName evidence="4">DUF1254 domain-containing protein</fullName>
    </submittedName>
</protein>
<feature type="signal peptide" evidence="1">
    <location>
        <begin position="1"/>
        <end position="27"/>
    </location>
</feature>
<dbReference type="AlphaFoldDB" id="A0A366WP61"/>
<dbReference type="PANTHER" id="PTHR36509">
    <property type="entry name" value="BLL3101 PROTEIN"/>
    <property type="match status" value="1"/>
</dbReference>
<organism evidence="4 5">
    <name type="scientific">Phaeobacter gallaeciensis</name>
    <dbReference type="NCBI Taxonomy" id="60890"/>
    <lineage>
        <taxon>Bacteria</taxon>
        <taxon>Pseudomonadati</taxon>
        <taxon>Pseudomonadota</taxon>
        <taxon>Alphaproteobacteria</taxon>
        <taxon>Rhodobacterales</taxon>
        <taxon>Roseobacteraceae</taxon>
        <taxon>Phaeobacter</taxon>
    </lineage>
</organism>
<proteinExistence type="predicted"/>
<accession>A0A366WP61</accession>
<name>A0A366WP61_9RHOB</name>
<dbReference type="Proteomes" id="UP000252706">
    <property type="component" value="Unassembled WGS sequence"/>
</dbReference>
<dbReference type="InterPro" id="IPR010679">
    <property type="entry name" value="DUF1254"/>
</dbReference>
<dbReference type="InterPro" id="IPR037049">
    <property type="entry name" value="DUF1214_C_sf"/>
</dbReference>
<evidence type="ECO:0000313" key="5">
    <source>
        <dbReference type="Proteomes" id="UP000252706"/>
    </source>
</evidence>
<evidence type="ECO:0000259" key="3">
    <source>
        <dbReference type="Pfam" id="PF06863"/>
    </source>
</evidence>
<dbReference type="Pfam" id="PF06742">
    <property type="entry name" value="DUF1214"/>
    <property type="match status" value="1"/>
</dbReference>
<sequence length="472" mass="51214">MNPSKPSLLYLACVVSVLSVQSLPVSAQMSDVARATVERRACEAAIWSMPAVSAYDIELSLQRDAGAEPGVIGYMSAPMDSRHGFLTANDVTPYVIGGLTTKDGPIVIEVPPAGDKAAFFGTIVNAWQVPIADVGTTGSDKGEGGKYLILPPGYVGNVPEGYITSQSNTWGVHFAFRPVAKNGGTHADQAAYAQNLQWYPLADANDPSQTEFVDLKENPVNTLPVYDMSYFSDLNTVVQREPVLEQDKAMMGMLASLGIERGKPFNPDAEMQEAMLAGLGCAYDQMQARFVTDGGGFKTIWDDRQWGPFAIDPEQAKLGFPFVTEDAVLTDARAGQYFYLTYLPKNLGGGTFYLGAARDADNNMLNGKDTYKLNVPADTPAEDFWSVIVYSMESKGFIQGAESVGRATPNLPDMNVNDDGSVDVYFAPSAPDGQEANWIPTGEDFFLLFRLYGPTEGWIESGWKLQDVEKVN</sequence>
<reference evidence="4 5" key="1">
    <citation type="submission" date="2018-07" db="EMBL/GenBank/DDBJ databases">
        <title>Modular assembly of carbohydrate-degrading microbial communities in the ocean.</title>
        <authorList>
            <person name="Enke T.N."/>
            <person name="Datta M.S."/>
            <person name="Schwartzman J.A."/>
            <person name="Cermak N."/>
            <person name="Schmitz D.A."/>
            <person name="Barrere J."/>
            <person name="Cordero O.X."/>
        </authorList>
    </citation>
    <scope>NUCLEOTIDE SEQUENCE [LARGE SCALE GENOMIC DNA]</scope>
    <source>
        <strain evidence="4 5">C3M10</strain>
    </source>
</reference>
<feature type="domain" description="DUF1214" evidence="2">
    <location>
        <begin position="351"/>
        <end position="456"/>
    </location>
</feature>
<dbReference type="Gene3D" id="1.10.3360.10">
    <property type="entry name" value="VPA0735-like domain"/>
    <property type="match status" value="1"/>
</dbReference>
<dbReference type="InterPro" id="IPR037050">
    <property type="entry name" value="DUF1254_sf"/>
</dbReference>
<feature type="chain" id="PRO_5016719009" evidence="1">
    <location>
        <begin position="28"/>
        <end position="472"/>
    </location>
</feature>
<dbReference type="InterPro" id="IPR010621">
    <property type="entry name" value="DUF1214"/>
</dbReference>
<evidence type="ECO:0000313" key="4">
    <source>
        <dbReference type="EMBL" id="RBW51634.1"/>
    </source>
</evidence>
<dbReference type="PANTHER" id="PTHR36509:SF3">
    <property type="entry name" value="SIGNAL PEPTIDE PROTEIN"/>
    <property type="match status" value="1"/>
</dbReference>
<dbReference type="Pfam" id="PF06863">
    <property type="entry name" value="DUF1254"/>
    <property type="match status" value="1"/>
</dbReference>
<keyword evidence="1" id="KW-0732">Signal</keyword>
<dbReference type="SUPFAM" id="SSF160935">
    <property type="entry name" value="VPA0735-like"/>
    <property type="match status" value="1"/>
</dbReference>
<evidence type="ECO:0000256" key="1">
    <source>
        <dbReference type="SAM" id="SignalP"/>
    </source>
</evidence>
<dbReference type="Gene3D" id="2.60.120.600">
    <property type="entry name" value="Domain of unknown function DUF1214, C-terminal domain"/>
    <property type="match status" value="1"/>
</dbReference>
<dbReference type="Gene3D" id="2.60.40.1610">
    <property type="entry name" value="Domain of unknown function DUF1254"/>
    <property type="match status" value="1"/>
</dbReference>
<comment type="caution">
    <text evidence="4">The sequence shown here is derived from an EMBL/GenBank/DDBJ whole genome shotgun (WGS) entry which is preliminary data.</text>
</comment>
<gene>
    <name evidence="4" type="ORF">DS909_18785</name>
</gene>
<feature type="domain" description="DUF1254" evidence="3">
    <location>
        <begin position="80"/>
        <end position="197"/>
    </location>
</feature>
<evidence type="ECO:0000259" key="2">
    <source>
        <dbReference type="Pfam" id="PF06742"/>
    </source>
</evidence>